<dbReference type="InterPro" id="IPR000792">
    <property type="entry name" value="Tscrpt_reg_LuxR_C"/>
</dbReference>
<feature type="transmembrane region" description="Helical" evidence="5">
    <location>
        <begin position="334"/>
        <end position="360"/>
    </location>
</feature>
<evidence type="ECO:0000313" key="8">
    <source>
        <dbReference type="Proteomes" id="UP001430755"/>
    </source>
</evidence>
<dbReference type="EMBL" id="JAJMLW010000003">
    <property type="protein sequence ID" value="MCI2242539.1"/>
    <property type="molecule type" value="Genomic_DNA"/>
</dbReference>
<dbReference type="RefSeq" id="WP_242165908.1">
    <property type="nucleotide sequence ID" value="NZ_JAJMLW010000003.1"/>
</dbReference>
<keyword evidence="3" id="KW-0804">Transcription</keyword>
<keyword evidence="2" id="KW-0238">DNA-binding</keyword>
<reference evidence="7" key="1">
    <citation type="submission" date="2021-11" db="EMBL/GenBank/DDBJ databases">
        <title>A Novel Adlercreutzia Species, isolated from a Allomyrina dichotoma larva feces.</title>
        <authorList>
            <person name="Suh M.K."/>
        </authorList>
    </citation>
    <scope>NUCLEOTIDE SEQUENCE</scope>
    <source>
        <strain evidence="7">JBNU-10</strain>
    </source>
</reference>
<evidence type="ECO:0000256" key="2">
    <source>
        <dbReference type="ARBA" id="ARBA00023125"/>
    </source>
</evidence>
<gene>
    <name evidence="7" type="ORF">LPT13_09255</name>
</gene>
<proteinExistence type="predicted"/>
<feature type="region of interest" description="Disordered" evidence="4">
    <location>
        <begin position="416"/>
        <end position="502"/>
    </location>
</feature>
<feature type="domain" description="HTH luxR-type" evidence="6">
    <location>
        <begin position="538"/>
        <end position="603"/>
    </location>
</feature>
<evidence type="ECO:0000256" key="5">
    <source>
        <dbReference type="SAM" id="Phobius"/>
    </source>
</evidence>
<evidence type="ECO:0000256" key="3">
    <source>
        <dbReference type="ARBA" id="ARBA00023163"/>
    </source>
</evidence>
<dbReference type="SUPFAM" id="SSF46894">
    <property type="entry name" value="C-terminal effector domain of the bipartite response regulators"/>
    <property type="match status" value="1"/>
</dbReference>
<evidence type="ECO:0000256" key="4">
    <source>
        <dbReference type="SAM" id="MobiDB-lite"/>
    </source>
</evidence>
<feature type="transmembrane region" description="Helical" evidence="5">
    <location>
        <begin position="140"/>
        <end position="158"/>
    </location>
</feature>
<protein>
    <submittedName>
        <fullName evidence="7">Helix-turn-helix transcriptional regulator</fullName>
    </submittedName>
</protein>
<comment type="caution">
    <text evidence="7">The sequence shown here is derived from an EMBL/GenBank/DDBJ whole genome shotgun (WGS) entry which is preliminary data.</text>
</comment>
<evidence type="ECO:0000259" key="6">
    <source>
        <dbReference type="PROSITE" id="PS50043"/>
    </source>
</evidence>
<keyword evidence="5" id="KW-0812">Transmembrane</keyword>
<dbReference type="CDD" id="cd06170">
    <property type="entry name" value="LuxR_C_like"/>
    <property type="match status" value="1"/>
</dbReference>
<feature type="transmembrane region" description="Helical" evidence="5">
    <location>
        <begin position="80"/>
        <end position="100"/>
    </location>
</feature>
<evidence type="ECO:0000256" key="1">
    <source>
        <dbReference type="ARBA" id="ARBA00023015"/>
    </source>
</evidence>
<dbReference type="PANTHER" id="PTHR44688">
    <property type="entry name" value="DNA-BINDING TRANSCRIPTIONAL ACTIVATOR DEVR_DOSR"/>
    <property type="match status" value="1"/>
</dbReference>
<dbReference type="Proteomes" id="UP001430755">
    <property type="component" value="Unassembled WGS sequence"/>
</dbReference>
<dbReference type="PANTHER" id="PTHR44688:SF16">
    <property type="entry name" value="DNA-BINDING TRANSCRIPTIONAL ACTIVATOR DEVR_DOSR"/>
    <property type="match status" value="1"/>
</dbReference>
<keyword evidence="8" id="KW-1185">Reference proteome</keyword>
<accession>A0ABS9WI40</accession>
<feature type="transmembrane region" description="Helical" evidence="5">
    <location>
        <begin position="16"/>
        <end position="38"/>
    </location>
</feature>
<feature type="compositionally biased region" description="Polar residues" evidence="4">
    <location>
        <begin position="440"/>
        <end position="449"/>
    </location>
</feature>
<feature type="compositionally biased region" description="Low complexity" evidence="4">
    <location>
        <begin position="416"/>
        <end position="436"/>
    </location>
</feature>
<keyword evidence="5" id="KW-0472">Membrane</keyword>
<keyword evidence="1" id="KW-0805">Transcription regulation</keyword>
<dbReference type="SMART" id="SM00421">
    <property type="entry name" value="HTH_LUXR"/>
    <property type="match status" value="1"/>
</dbReference>
<feature type="transmembrane region" description="Helical" evidence="5">
    <location>
        <begin position="106"/>
        <end position="128"/>
    </location>
</feature>
<feature type="transmembrane region" description="Helical" evidence="5">
    <location>
        <begin position="301"/>
        <end position="322"/>
    </location>
</feature>
<feature type="transmembrane region" description="Helical" evidence="5">
    <location>
        <begin position="215"/>
        <end position="235"/>
    </location>
</feature>
<dbReference type="InterPro" id="IPR016032">
    <property type="entry name" value="Sig_transdc_resp-reg_C-effctor"/>
</dbReference>
<evidence type="ECO:0000313" key="7">
    <source>
        <dbReference type="EMBL" id="MCI2242539.1"/>
    </source>
</evidence>
<keyword evidence="5" id="KW-1133">Transmembrane helix</keyword>
<feature type="compositionally biased region" description="Low complexity" evidence="4">
    <location>
        <begin position="460"/>
        <end position="493"/>
    </location>
</feature>
<organism evidence="7 8">
    <name type="scientific">Adlercreutzia faecimuris</name>
    <dbReference type="NCBI Taxonomy" id="2897341"/>
    <lineage>
        <taxon>Bacteria</taxon>
        <taxon>Bacillati</taxon>
        <taxon>Actinomycetota</taxon>
        <taxon>Coriobacteriia</taxon>
        <taxon>Eggerthellales</taxon>
        <taxon>Eggerthellaceae</taxon>
        <taxon>Adlercreutzia</taxon>
    </lineage>
</organism>
<feature type="transmembrane region" description="Helical" evidence="5">
    <location>
        <begin position="50"/>
        <end position="73"/>
    </location>
</feature>
<dbReference type="Pfam" id="PF00196">
    <property type="entry name" value="GerE"/>
    <property type="match status" value="1"/>
</dbReference>
<feature type="transmembrane region" description="Helical" evidence="5">
    <location>
        <begin position="277"/>
        <end position="295"/>
    </location>
</feature>
<sequence>MARLGILRILAPSRIAAGYALFVAINAASVWGGVFPFLPASLAVPAVTYWFFLAQTLALCASFALSAAGSYWLPGTPRAFWVRSAGLPYVAGWLALAATARWPAHAPALAVAGGTLVGMGSAGFALLWQRLLAGRDADAANRDLLSGTAWGVAAYYGLSLLPRAVLAVLVPAVLVPLFAAAIYLNAREVPRDQPMFADRPRDNARVYRRVLHDHWRSALCVGAVGFCAGVMRALSVGDPPVGELVNGLSMAGVLIITLLIAGLWGRGTLSLSIVGGYKVVFPFLITSFLALPLLGGGYGRWLAAALYAVYTGGLLLMTMQCAQTSRDRGVNPAFAYGYFGAIVFSLNGAGFLGGALAGAAVPGPGAPLTAVALVAAWALGLMHFVGSGGFSRALGRPEDPRDIELVALGPAPARAGAAGAGAGESATRAGATASGDAETRTNVATSAASCTEGAGAVEDAPAGEASAPEASPAPGSNARPPAAAPATPAAAAPPASPAPPTAALVDAGAAALTVPAPPDAALDEAPAPPDRVAAQVELARARYRLSAREAEVVGLIARGHTVARTAETLIVSENTVRTHAKRIYAKLGIHKKQELVDLLEGLEAE</sequence>
<feature type="transmembrane region" description="Helical" evidence="5">
    <location>
        <begin position="366"/>
        <end position="386"/>
    </location>
</feature>
<dbReference type="PRINTS" id="PR00038">
    <property type="entry name" value="HTHLUXR"/>
</dbReference>
<name>A0ABS9WI40_9ACTN</name>
<dbReference type="InterPro" id="IPR036388">
    <property type="entry name" value="WH-like_DNA-bd_sf"/>
</dbReference>
<feature type="transmembrane region" description="Helical" evidence="5">
    <location>
        <begin position="247"/>
        <end position="265"/>
    </location>
</feature>
<feature type="transmembrane region" description="Helical" evidence="5">
    <location>
        <begin position="164"/>
        <end position="186"/>
    </location>
</feature>
<dbReference type="Gene3D" id="1.10.10.10">
    <property type="entry name" value="Winged helix-like DNA-binding domain superfamily/Winged helix DNA-binding domain"/>
    <property type="match status" value="1"/>
</dbReference>
<dbReference type="PROSITE" id="PS50043">
    <property type="entry name" value="HTH_LUXR_2"/>
    <property type="match status" value="1"/>
</dbReference>